<dbReference type="EMBL" id="CP029684">
    <property type="protein sequence ID" value="QAS70625.1"/>
    <property type="molecule type" value="Genomic_DNA"/>
</dbReference>
<dbReference type="InterPro" id="IPR015421">
    <property type="entry name" value="PyrdxlP-dep_Trfase_major"/>
</dbReference>
<comment type="subunit">
    <text evidence="3">Homodimer.</text>
</comment>
<comment type="similarity">
    <text evidence="2">Belongs to the class-I pyridoxal-phosphate-dependent aminotransferase family.</text>
</comment>
<keyword evidence="4 9" id="KW-0032">Aminotransferase</keyword>
<keyword evidence="6" id="KW-0663">Pyridoxal phosphate</keyword>
<evidence type="ECO:0000256" key="4">
    <source>
        <dbReference type="ARBA" id="ARBA00022576"/>
    </source>
</evidence>
<evidence type="ECO:0000256" key="2">
    <source>
        <dbReference type="ARBA" id="ARBA00007441"/>
    </source>
</evidence>
<evidence type="ECO:0000256" key="1">
    <source>
        <dbReference type="ARBA" id="ARBA00001933"/>
    </source>
</evidence>
<evidence type="ECO:0000313" key="9">
    <source>
        <dbReference type="EMBL" id="MDN6900201.1"/>
    </source>
</evidence>
<evidence type="ECO:0000313" key="12">
    <source>
        <dbReference type="Proteomes" id="UP001167919"/>
    </source>
</evidence>
<dbReference type="Gene3D" id="3.90.1150.10">
    <property type="entry name" value="Aspartate Aminotransferase, domain 1"/>
    <property type="match status" value="1"/>
</dbReference>
<proteinExistence type="inferred from homology"/>
<dbReference type="GO" id="GO:0008483">
    <property type="term" value="F:transaminase activity"/>
    <property type="evidence" value="ECO:0007669"/>
    <property type="project" value="UniProtKB-KW"/>
</dbReference>
<dbReference type="RefSeq" id="WP_128686210.1">
    <property type="nucleotide sequence ID" value="NZ_CP029684.2"/>
</dbReference>
<feature type="domain" description="Aminotransferase class I/classII large" evidence="8">
    <location>
        <begin position="26"/>
        <end position="371"/>
    </location>
</feature>
<evidence type="ECO:0000256" key="3">
    <source>
        <dbReference type="ARBA" id="ARBA00011738"/>
    </source>
</evidence>
<dbReference type="CDD" id="cd00609">
    <property type="entry name" value="AAT_like"/>
    <property type="match status" value="1"/>
</dbReference>
<dbReference type="PANTHER" id="PTHR42790">
    <property type="entry name" value="AMINOTRANSFERASE"/>
    <property type="match status" value="1"/>
</dbReference>
<evidence type="ECO:0000313" key="11">
    <source>
        <dbReference type="Proteomes" id="UP000286907"/>
    </source>
</evidence>
<dbReference type="AlphaFoldDB" id="A0AAJ1VMZ3"/>
<dbReference type="Proteomes" id="UP000286907">
    <property type="component" value="Chromosome"/>
</dbReference>
<gene>
    <name evidence="10" type="ORF">DLJ48_04240</name>
    <name evidence="9" type="ORF">EVC35_04170</name>
</gene>
<dbReference type="SUPFAM" id="SSF53383">
    <property type="entry name" value="PLP-dependent transferases"/>
    <property type="match status" value="1"/>
</dbReference>
<sequence length="399" mass="44544">MNHVASRVQRTSNSGLDKLFQTAKADQIIFSAGYPDANLFPQKALAQAAATTFTTSSQNLLQYKNSLGLASLREKLVARTADKDNIKTDATHVMLTQGAQQGIDLAARLILNENDGLIVEGPTYIGALAAFQAYEPTFYEVPIEADGMNVEILEKILKQHNIKMIYTVPDFQNPTGAVMSLAKRQRVLELANEYDVVILEDGTYRDLRYSGESLPTIKSFDTQGRVIYVSSFSKIIAPSLRLGWLTAEDHLFKDLLNLKSAADIESSNLTMSILNEYLEENELDDHIEILKNNYREKKNAMIQAMKAYMPRNAKFTDPQGGFFIWLTMPTGFDMDRFSDQQLINTNVRFTPSTNLYPSGSIKNGARINFTGESISNIKLGIQKLGEALSQAWQDQTVNV</sequence>
<name>A0AAJ1VMZ3_9LACO</name>
<keyword evidence="5" id="KW-0808">Transferase</keyword>
<evidence type="ECO:0000259" key="8">
    <source>
        <dbReference type="Pfam" id="PF00155"/>
    </source>
</evidence>
<dbReference type="Proteomes" id="UP001167919">
    <property type="component" value="Unassembled WGS sequence"/>
</dbReference>
<dbReference type="GO" id="GO:1901605">
    <property type="term" value="P:alpha-amino acid metabolic process"/>
    <property type="evidence" value="ECO:0007669"/>
    <property type="project" value="TreeGrafter"/>
</dbReference>
<dbReference type="FunFam" id="3.40.640.10:FF:000053">
    <property type="entry name" value="Aminotransferase, class I"/>
    <property type="match status" value="1"/>
</dbReference>
<comment type="cofactor">
    <cofactor evidence="1">
        <name>pyridoxal 5'-phosphate</name>
        <dbReference type="ChEBI" id="CHEBI:597326"/>
    </cofactor>
</comment>
<dbReference type="InterPro" id="IPR015424">
    <property type="entry name" value="PyrdxlP-dep_Trfase"/>
</dbReference>
<organism evidence="9 12">
    <name type="scientific">Oenococcus sicerae</name>
    <dbReference type="NCBI Taxonomy" id="2203724"/>
    <lineage>
        <taxon>Bacteria</taxon>
        <taxon>Bacillati</taxon>
        <taxon>Bacillota</taxon>
        <taxon>Bacilli</taxon>
        <taxon>Lactobacillales</taxon>
        <taxon>Lactobacillaceae</taxon>
        <taxon>Oenococcus</taxon>
    </lineage>
</organism>
<accession>A0AAJ1VMZ3</accession>
<dbReference type="PANTHER" id="PTHR42790:SF19">
    <property type="entry name" value="KYNURENINE_ALPHA-AMINOADIPATE AMINOTRANSFERASE, MITOCHONDRIAL"/>
    <property type="match status" value="1"/>
</dbReference>
<dbReference type="EMBL" id="SDWY01000002">
    <property type="protein sequence ID" value="MDN6900201.1"/>
    <property type="molecule type" value="Genomic_DNA"/>
</dbReference>
<protein>
    <submittedName>
        <fullName evidence="9">PLP-dependent aminotransferase family protein</fullName>
    </submittedName>
</protein>
<dbReference type="Pfam" id="PF00155">
    <property type="entry name" value="Aminotran_1_2"/>
    <property type="match status" value="1"/>
</dbReference>
<keyword evidence="11" id="KW-1185">Reference proteome</keyword>
<dbReference type="InterPro" id="IPR004839">
    <property type="entry name" value="Aminotransferase_I/II_large"/>
</dbReference>
<evidence type="ECO:0000256" key="7">
    <source>
        <dbReference type="SAM" id="Coils"/>
    </source>
</evidence>
<feature type="coiled-coil region" evidence="7">
    <location>
        <begin position="280"/>
        <end position="307"/>
    </location>
</feature>
<reference evidence="10 11" key="1">
    <citation type="journal article" date="2019" name="Syst. Appl. Microbiol.">
        <title>Oenococcus sicerae sp. nov., isolated from French cider.</title>
        <authorList>
            <person name="Cousin F.J."/>
            <person name="Le Guellec R."/>
            <person name="Chagnot C."/>
            <person name="Goux D."/>
            <person name="Dalmasso M."/>
            <person name="Laplace J.M."/>
            <person name="Cretenet M."/>
        </authorList>
    </citation>
    <scope>NUCLEOTIDE SEQUENCE [LARGE SCALE GENOMIC DNA]</scope>
    <source>
        <strain evidence="10 11">UCMA 15228</strain>
    </source>
</reference>
<evidence type="ECO:0000256" key="5">
    <source>
        <dbReference type="ARBA" id="ARBA00022679"/>
    </source>
</evidence>
<dbReference type="InterPro" id="IPR015422">
    <property type="entry name" value="PyrdxlP-dep_Trfase_small"/>
</dbReference>
<evidence type="ECO:0000256" key="6">
    <source>
        <dbReference type="ARBA" id="ARBA00022898"/>
    </source>
</evidence>
<dbReference type="Gene3D" id="3.40.640.10">
    <property type="entry name" value="Type I PLP-dependent aspartate aminotransferase-like (Major domain)"/>
    <property type="match status" value="1"/>
</dbReference>
<dbReference type="InterPro" id="IPR050859">
    <property type="entry name" value="Class-I_PLP-dep_aminotransf"/>
</dbReference>
<dbReference type="GO" id="GO:0030170">
    <property type="term" value="F:pyridoxal phosphate binding"/>
    <property type="evidence" value="ECO:0007669"/>
    <property type="project" value="InterPro"/>
</dbReference>
<evidence type="ECO:0000313" key="10">
    <source>
        <dbReference type="EMBL" id="QAS70625.1"/>
    </source>
</evidence>
<keyword evidence="7" id="KW-0175">Coiled coil</keyword>
<reference evidence="10" key="3">
    <citation type="submission" date="2020-01" db="EMBL/GenBank/DDBJ databases">
        <authorList>
            <person name="Cousin F.J."/>
            <person name="Le Guellec R."/>
            <person name="Cretenet M."/>
        </authorList>
    </citation>
    <scope>NUCLEOTIDE SEQUENCE</scope>
    <source>
        <strain evidence="10">UCMA 15228</strain>
    </source>
</reference>
<reference evidence="9" key="2">
    <citation type="submission" date="2019-01" db="EMBL/GenBank/DDBJ databases">
        <title>Oenococcus sicerae UCMA17102.</title>
        <authorList>
            <person name="Cousin F.J."/>
            <person name="Le Guellec R."/>
            <person name="Cretenet M."/>
        </authorList>
    </citation>
    <scope>NUCLEOTIDE SEQUENCE</scope>
    <source>
        <strain evidence="9">UCMA17102</strain>
    </source>
</reference>